<dbReference type="PANTHER" id="PTHR33121">
    <property type="entry name" value="CYCLIC DI-GMP PHOSPHODIESTERASE PDEF"/>
    <property type="match status" value="1"/>
</dbReference>
<dbReference type="InterPro" id="IPR035919">
    <property type="entry name" value="EAL_sf"/>
</dbReference>
<feature type="domain" description="EAL" evidence="1">
    <location>
        <begin position="7"/>
        <end position="262"/>
    </location>
</feature>
<accession>A0A2N4U1A6</accession>
<dbReference type="Gene3D" id="3.30.70.270">
    <property type="match status" value="1"/>
</dbReference>
<reference evidence="3 4" key="1">
    <citation type="submission" date="2017-10" db="EMBL/GenBank/DDBJ databases">
        <title>Two draft genome sequences of Pusillimonas sp. strains isolated from a nitrate- and radionuclide-contaminated groundwater in Russia.</title>
        <authorList>
            <person name="Grouzdev D.S."/>
            <person name="Tourova T.P."/>
            <person name="Goeva M.A."/>
            <person name="Babich T.L."/>
            <person name="Sokolova D.S."/>
            <person name="Abdullin R."/>
            <person name="Poltaraus A.B."/>
            <person name="Toshchakov S.V."/>
            <person name="Nazina T.N."/>
        </authorList>
    </citation>
    <scope>NUCLEOTIDE SEQUENCE [LARGE SCALE GENOMIC DNA]</scope>
    <source>
        <strain evidence="3 4">JR1/69-3-13</strain>
    </source>
</reference>
<sequence>MAAVLRRHIRTSDLLARLGGDEFALILIGCTEEDALELAHTLLREIRNIPFIWNKRRYSTTLSAGLVRFGDLQSLSFNEALSLADVACFLAKEKGRNRVQVSCASDLEITQRQRDMDWADRLKDSLREDRVVLHAQRFTALQARHQDGLECCEVLARLLDTEGNLVDQGFSFALDDFGSGMSSFSYLEQLPVQYIKIDGEFVKGILTRPAGAAIVEAVVKVARAMNILTVAESVEFPELLPHLQAFGIDYGQGFVLHRPEPL</sequence>
<evidence type="ECO:0000259" key="1">
    <source>
        <dbReference type="PROSITE" id="PS50883"/>
    </source>
</evidence>
<proteinExistence type="predicted"/>
<dbReference type="AlphaFoldDB" id="A0A2N4U1A6"/>
<dbReference type="InterPro" id="IPR029787">
    <property type="entry name" value="Nucleotide_cyclase"/>
</dbReference>
<evidence type="ECO:0000259" key="2">
    <source>
        <dbReference type="PROSITE" id="PS50887"/>
    </source>
</evidence>
<organism evidence="3 4">
    <name type="scientific">Pollutimonas subterranea</name>
    <dbReference type="NCBI Taxonomy" id="2045210"/>
    <lineage>
        <taxon>Bacteria</taxon>
        <taxon>Pseudomonadati</taxon>
        <taxon>Pseudomonadota</taxon>
        <taxon>Betaproteobacteria</taxon>
        <taxon>Burkholderiales</taxon>
        <taxon>Alcaligenaceae</taxon>
        <taxon>Pollutimonas</taxon>
    </lineage>
</organism>
<evidence type="ECO:0000313" key="3">
    <source>
        <dbReference type="EMBL" id="PLC48803.1"/>
    </source>
</evidence>
<dbReference type="NCBIfam" id="TIGR00254">
    <property type="entry name" value="GGDEF"/>
    <property type="match status" value="1"/>
</dbReference>
<dbReference type="PROSITE" id="PS50883">
    <property type="entry name" value="EAL"/>
    <property type="match status" value="1"/>
</dbReference>
<dbReference type="InterPro" id="IPR000160">
    <property type="entry name" value="GGDEF_dom"/>
</dbReference>
<evidence type="ECO:0000313" key="4">
    <source>
        <dbReference type="Proteomes" id="UP000234190"/>
    </source>
</evidence>
<dbReference type="SUPFAM" id="SSF55073">
    <property type="entry name" value="Nucleotide cyclase"/>
    <property type="match status" value="1"/>
</dbReference>
<evidence type="ECO:0008006" key="5">
    <source>
        <dbReference type="Google" id="ProtNLM"/>
    </source>
</evidence>
<protein>
    <recommendedName>
        <fullName evidence="5">Diguanylate cyclase (GGDEF) domain-containing protein</fullName>
    </recommendedName>
</protein>
<dbReference type="CDD" id="cd01948">
    <property type="entry name" value="EAL"/>
    <property type="match status" value="1"/>
</dbReference>
<dbReference type="PROSITE" id="PS50887">
    <property type="entry name" value="GGDEF"/>
    <property type="match status" value="1"/>
</dbReference>
<dbReference type="CDD" id="cd01949">
    <property type="entry name" value="GGDEF"/>
    <property type="match status" value="1"/>
</dbReference>
<dbReference type="SMART" id="SM00052">
    <property type="entry name" value="EAL"/>
    <property type="match status" value="1"/>
</dbReference>
<dbReference type="Pfam" id="PF00563">
    <property type="entry name" value="EAL"/>
    <property type="match status" value="1"/>
</dbReference>
<keyword evidence="4" id="KW-1185">Reference proteome</keyword>
<dbReference type="Pfam" id="PF00990">
    <property type="entry name" value="GGDEF"/>
    <property type="match status" value="1"/>
</dbReference>
<dbReference type="EMBL" id="PDNW01000015">
    <property type="protein sequence ID" value="PLC48803.1"/>
    <property type="molecule type" value="Genomic_DNA"/>
</dbReference>
<dbReference type="SUPFAM" id="SSF141868">
    <property type="entry name" value="EAL domain-like"/>
    <property type="match status" value="1"/>
</dbReference>
<dbReference type="PANTHER" id="PTHR33121:SF23">
    <property type="entry name" value="CYCLIC DI-GMP PHOSPHODIESTERASE PDEB"/>
    <property type="match status" value="1"/>
</dbReference>
<dbReference type="InterPro" id="IPR001633">
    <property type="entry name" value="EAL_dom"/>
</dbReference>
<comment type="caution">
    <text evidence="3">The sequence shown here is derived from an EMBL/GenBank/DDBJ whole genome shotgun (WGS) entry which is preliminary data.</text>
</comment>
<feature type="domain" description="GGDEF" evidence="2">
    <location>
        <begin position="1"/>
        <end position="104"/>
    </location>
</feature>
<dbReference type="Gene3D" id="3.20.20.450">
    <property type="entry name" value="EAL domain"/>
    <property type="match status" value="1"/>
</dbReference>
<dbReference type="Proteomes" id="UP000234190">
    <property type="component" value="Unassembled WGS sequence"/>
</dbReference>
<dbReference type="InterPro" id="IPR043128">
    <property type="entry name" value="Rev_trsase/Diguanyl_cyclase"/>
</dbReference>
<dbReference type="GO" id="GO:0071111">
    <property type="term" value="F:cyclic-guanylate-specific phosphodiesterase activity"/>
    <property type="evidence" value="ECO:0007669"/>
    <property type="project" value="InterPro"/>
</dbReference>
<name>A0A2N4U1A6_9BURK</name>
<dbReference type="InterPro" id="IPR050706">
    <property type="entry name" value="Cyclic-di-GMP_PDE-like"/>
</dbReference>
<dbReference type="SMART" id="SM00267">
    <property type="entry name" value="GGDEF"/>
    <property type="match status" value="1"/>
</dbReference>
<gene>
    <name evidence="3" type="ORF">CR159_15780</name>
</gene>